<feature type="compositionally biased region" description="Basic residues" evidence="1">
    <location>
        <begin position="64"/>
        <end position="84"/>
    </location>
</feature>
<dbReference type="EMBL" id="JBBWWQ010000013">
    <property type="protein sequence ID" value="KAK8933420.1"/>
    <property type="molecule type" value="Genomic_DNA"/>
</dbReference>
<keyword evidence="3" id="KW-1185">Reference proteome</keyword>
<evidence type="ECO:0000313" key="3">
    <source>
        <dbReference type="Proteomes" id="UP001418222"/>
    </source>
</evidence>
<dbReference type="AlphaFoldDB" id="A0AAP0G198"/>
<protein>
    <submittedName>
        <fullName evidence="2">Uncharacterized protein</fullName>
    </submittedName>
</protein>
<gene>
    <name evidence="2" type="ORF">KSP39_PZI015881</name>
</gene>
<comment type="caution">
    <text evidence="2">The sequence shown here is derived from an EMBL/GenBank/DDBJ whole genome shotgun (WGS) entry which is preliminary data.</text>
</comment>
<feature type="region of interest" description="Disordered" evidence="1">
    <location>
        <begin position="56"/>
        <end position="84"/>
    </location>
</feature>
<evidence type="ECO:0000256" key="1">
    <source>
        <dbReference type="SAM" id="MobiDB-lite"/>
    </source>
</evidence>
<accession>A0AAP0G198</accession>
<sequence length="84" mass="9892">MAGQNFHRRGHDCARPMIVRQRGRWSCVGKNARPLTPLPKMVKVRCRTPTRSQNLQENWTGSRHGNHRHKYYAKQKGKYTHAQK</sequence>
<reference evidence="2 3" key="1">
    <citation type="journal article" date="2022" name="Nat. Plants">
        <title>Genomes of leafy and leafless Platanthera orchids illuminate the evolution of mycoheterotrophy.</title>
        <authorList>
            <person name="Li M.H."/>
            <person name="Liu K.W."/>
            <person name="Li Z."/>
            <person name="Lu H.C."/>
            <person name="Ye Q.L."/>
            <person name="Zhang D."/>
            <person name="Wang J.Y."/>
            <person name="Li Y.F."/>
            <person name="Zhong Z.M."/>
            <person name="Liu X."/>
            <person name="Yu X."/>
            <person name="Liu D.K."/>
            <person name="Tu X.D."/>
            <person name="Liu B."/>
            <person name="Hao Y."/>
            <person name="Liao X.Y."/>
            <person name="Jiang Y.T."/>
            <person name="Sun W.H."/>
            <person name="Chen J."/>
            <person name="Chen Y.Q."/>
            <person name="Ai Y."/>
            <person name="Zhai J.W."/>
            <person name="Wu S.S."/>
            <person name="Zhou Z."/>
            <person name="Hsiao Y.Y."/>
            <person name="Wu W.L."/>
            <person name="Chen Y.Y."/>
            <person name="Lin Y.F."/>
            <person name="Hsu J.L."/>
            <person name="Li C.Y."/>
            <person name="Wang Z.W."/>
            <person name="Zhao X."/>
            <person name="Zhong W.Y."/>
            <person name="Ma X.K."/>
            <person name="Ma L."/>
            <person name="Huang J."/>
            <person name="Chen G.Z."/>
            <person name="Huang M.Z."/>
            <person name="Huang L."/>
            <person name="Peng D.H."/>
            <person name="Luo Y.B."/>
            <person name="Zou S.Q."/>
            <person name="Chen S.P."/>
            <person name="Lan S."/>
            <person name="Tsai W.C."/>
            <person name="Van de Peer Y."/>
            <person name="Liu Z.J."/>
        </authorList>
    </citation>
    <scope>NUCLEOTIDE SEQUENCE [LARGE SCALE GENOMIC DNA]</scope>
    <source>
        <strain evidence="2">Lor287</strain>
    </source>
</reference>
<organism evidence="2 3">
    <name type="scientific">Platanthera zijinensis</name>
    <dbReference type="NCBI Taxonomy" id="2320716"/>
    <lineage>
        <taxon>Eukaryota</taxon>
        <taxon>Viridiplantae</taxon>
        <taxon>Streptophyta</taxon>
        <taxon>Embryophyta</taxon>
        <taxon>Tracheophyta</taxon>
        <taxon>Spermatophyta</taxon>
        <taxon>Magnoliopsida</taxon>
        <taxon>Liliopsida</taxon>
        <taxon>Asparagales</taxon>
        <taxon>Orchidaceae</taxon>
        <taxon>Orchidoideae</taxon>
        <taxon>Orchideae</taxon>
        <taxon>Orchidinae</taxon>
        <taxon>Platanthera</taxon>
    </lineage>
</organism>
<name>A0AAP0G198_9ASPA</name>
<dbReference type="Proteomes" id="UP001418222">
    <property type="component" value="Unassembled WGS sequence"/>
</dbReference>
<proteinExistence type="predicted"/>
<evidence type="ECO:0000313" key="2">
    <source>
        <dbReference type="EMBL" id="KAK8933420.1"/>
    </source>
</evidence>